<evidence type="ECO:0000256" key="1">
    <source>
        <dbReference type="SAM" id="Phobius"/>
    </source>
</evidence>
<keyword evidence="1" id="KW-0472">Membrane</keyword>
<keyword evidence="1" id="KW-0812">Transmembrane</keyword>
<gene>
    <name evidence="3" type="ORF">GGR06_002787</name>
</gene>
<protein>
    <submittedName>
        <fullName evidence="3">Sensor histidine kinase YesM</fullName>
    </submittedName>
</protein>
<dbReference type="GO" id="GO:0016020">
    <property type="term" value="C:membrane"/>
    <property type="evidence" value="ECO:0007669"/>
    <property type="project" value="InterPro"/>
</dbReference>
<feature type="domain" description="Signal transduction histidine kinase internal region" evidence="2">
    <location>
        <begin position="160"/>
        <end position="234"/>
    </location>
</feature>
<name>A0A840D8Q0_9BACE</name>
<feature type="transmembrane region" description="Helical" evidence="1">
    <location>
        <begin position="20"/>
        <end position="41"/>
    </location>
</feature>
<dbReference type="Proteomes" id="UP000560658">
    <property type="component" value="Unassembled WGS sequence"/>
</dbReference>
<feature type="transmembrane region" description="Helical" evidence="1">
    <location>
        <begin position="116"/>
        <end position="139"/>
    </location>
</feature>
<dbReference type="InterPro" id="IPR050640">
    <property type="entry name" value="Bact_2-comp_sensor_kinase"/>
</dbReference>
<dbReference type="PANTHER" id="PTHR34220:SF7">
    <property type="entry name" value="SENSOR HISTIDINE KINASE YPDA"/>
    <property type="match status" value="1"/>
</dbReference>
<feature type="transmembrane region" description="Helical" evidence="1">
    <location>
        <begin position="84"/>
        <end position="104"/>
    </location>
</feature>
<feature type="transmembrane region" description="Helical" evidence="1">
    <location>
        <begin position="53"/>
        <end position="72"/>
    </location>
</feature>
<keyword evidence="3" id="KW-0808">Transferase</keyword>
<proteinExistence type="predicted"/>
<dbReference type="EMBL" id="JACIER010000011">
    <property type="protein sequence ID" value="MBB4044985.1"/>
    <property type="molecule type" value="Genomic_DNA"/>
</dbReference>
<accession>A0A840D8Q0</accession>
<comment type="caution">
    <text evidence="3">The sequence shown here is derived from an EMBL/GenBank/DDBJ whole genome shotgun (WGS) entry which is preliminary data.</text>
</comment>
<evidence type="ECO:0000313" key="3">
    <source>
        <dbReference type="EMBL" id="MBB4044985.1"/>
    </source>
</evidence>
<organism evidence="3 4">
    <name type="scientific">Bacteroides reticulotermitis</name>
    <dbReference type="NCBI Taxonomy" id="1133319"/>
    <lineage>
        <taxon>Bacteria</taxon>
        <taxon>Pseudomonadati</taxon>
        <taxon>Bacteroidota</taxon>
        <taxon>Bacteroidia</taxon>
        <taxon>Bacteroidales</taxon>
        <taxon>Bacteroidaceae</taxon>
        <taxon>Bacteroides</taxon>
    </lineage>
</organism>
<sequence length="341" mass="39187">MLSKFNYVISNLLLKSNYWILRHLLVQLAVVLISINALWDASLHLIPNSFADWLAYFCVINVLIYVNAYLLVPRLLLQGRVKLYLFLTPLLILLIILGVGMIQSGSDNHYIGTPPLIGLSAGFCAFALFIIGLTTLQLWKYRMANAQRINDLKNATMEVELASLQNQINPHFLFNVLNNANILVDEDADKSSFMLSKLNELLHYQVEREARELVPLNEDLKFLEDYLELEKMRRDRFTYNIRVVGDSNIEVPPLLFIPFVENAVKHNPGNDSYVDIVLRIAAGKLYLKCENPKAQTGYPRKEGGIGLRNIKRRLDLLFEDAYKLELIDKEEKYTVIMELKI</sequence>
<evidence type="ECO:0000259" key="2">
    <source>
        <dbReference type="Pfam" id="PF06580"/>
    </source>
</evidence>
<keyword evidence="1" id="KW-1133">Transmembrane helix</keyword>
<evidence type="ECO:0000313" key="4">
    <source>
        <dbReference type="Proteomes" id="UP000560658"/>
    </source>
</evidence>
<keyword evidence="3" id="KW-0418">Kinase</keyword>
<dbReference type="PANTHER" id="PTHR34220">
    <property type="entry name" value="SENSOR HISTIDINE KINASE YPDA"/>
    <property type="match status" value="1"/>
</dbReference>
<dbReference type="GO" id="GO:0000155">
    <property type="term" value="F:phosphorelay sensor kinase activity"/>
    <property type="evidence" value="ECO:0007669"/>
    <property type="project" value="InterPro"/>
</dbReference>
<dbReference type="RefSeq" id="WP_044160729.1">
    <property type="nucleotide sequence ID" value="NZ_JACIER010000011.1"/>
</dbReference>
<dbReference type="InterPro" id="IPR036890">
    <property type="entry name" value="HATPase_C_sf"/>
</dbReference>
<reference evidence="3" key="1">
    <citation type="submission" date="2020-08" db="EMBL/GenBank/DDBJ databases">
        <title>Genomic Encyclopedia of Type Strains, Phase IV (KMG-IV): sequencing the most valuable type-strain genomes for metagenomic binning, comparative biology and taxonomic classification.</title>
        <authorList>
            <person name="Goeker M."/>
        </authorList>
    </citation>
    <scope>NUCLEOTIDE SEQUENCE [LARGE SCALE GENOMIC DNA]</scope>
    <source>
        <strain evidence="3">DSM 105720</strain>
    </source>
</reference>
<keyword evidence="4" id="KW-1185">Reference proteome</keyword>
<dbReference type="InterPro" id="IPR010559">
    <property type="entry name" value="Sig_transdc_His_kin_internal"/>
</dbReference>
<dbReference type="Gene3D" id="3.30.565.10">
    <property type="entry name" value="Histidine kinase-like ATPase, C-terminal domain"/>
    <property type="match status" value="1"/>
</dbReference>
<dbReference type="AlphaFoldDB" id="A0A840D8Q0"/>
<dbReference type="Pfam" id="PF06580">
    <property type="entry name" value="His_kinase"/>
    <property type="match status" value="1"/>
</dbReference>